<reference evidence="9 10" key="1">
    <citation type="journal article" date="2011" name="J. Bacteriol.">
        <title>Complete genome sequence of Polymorphum gilvum SL003B-26A1T, a crude oil-degrading bacterium from oil-polluted saline soil.</title>
        <authorList>
            <person name="Li S.G."/>
            <person name="Tang Y.Q."/>
            <person name="Nie Y."/>
            <person name="Cai M."/>
            <person name="Wu X.L."/>
        </authorList>
    </citation>
    <scope>NUCLEOTIDE SEQUENCE [LARGE SCALE GENOMIC DNA]</scope>
    <source>
        <strain evidence="10">LMG 25793 / CGMCC 1.9160 / SL003B-26A1</strain>
    </source>
</reference>
<keyword evidence="6" id="KW-0574">Periplasm</keyword>
<dbReference type="GO" id="GO:0051274">
    <property type="term" value="P:beta-glucan biosynthetic process"/>
    <property type="evidence" value="ECO:0007669"/>
    <property type="project" value="TreeGrafter"/>
</dbReference>
<dbReference type="UniPathway" id="UPA00637"/>
<evidence type="ECO:0000256" key="2">
    <source>
        <dbReference type="ARBA" id="ARBA00005001"/>
    </source>
</evidence>
<gene>
    <name evidence="9" type="primary">mdoG</name>
    <name evidence="9" type="ordered locus">SL003B_2615</name>
</gene>
<dbReference type="FunFam" id="2.70.98.10:FF:000001">
    <property type="entry name" value="Glucans biosynthesis protein G"/>
    <property type="match status" value="1"/>
</dbReference>
<dbReference type="PROSITE" id="PS51318">
    <property type="entry name" value="TAT"/>
    <property type="match status" value="1"/>
</dbReference>
<comment type="similarity">
    <text evidence="3">Belongs to the OpgD/OpgG family.</text>
</comment>
<dbReference type="InterPro" id="IPR014438">
    <property type="entry name" value="Glucan_biosyn_MdoG/MdoD"/>
</dbReference>
<evidence type="ECO:0000256" key="4">
    <source>
        <dbReference type="ARBA" id="ARBA00015376"/>
    </source>
</evidence>
<keyword evidence="5 7" id="KW-0732">Signal</keyword>
<dbReference type="STRING" id="991905.SL003B_2615"/>
<dbReference type="PANTHER" id="PTHR30504">
    <property type="entry name" value="GLUCANS BIOSYNTHESIS PROTEIN"/>
    <property type="match status" value="1"/>
</dbReference>
<dbReference type="Proteomes" id="UP000008130">
    <property type="component" value="Chromosome"/>
</dbReference>
<evidence type="ECO:0000256" key="7">
    <source>
        <dbReference type="SAM" id="SignalP"/>
    </source>
</evidence>
<proteinExistence type="inferred from homology"/>
<dbReference type="InterPro" id="IPR006311">
    <property type="entry name" value="TAT_signal"/>
</dbReference>
<dbReference type="InterPro" id="IPR013783">
    <property type="entry name" value="Ig-like_fold"/>
</dbReference>
<dbReference type="SUPFAM" id="SSF81296">
    <property type="entry name" value="E set domains"/>
    <property type="match status" value="1"/>
</dbReference>
<feature type="domain" description="Glucan biosynthesis periplasmic MdoG C-terminal" evidence="8">
    <location>
        <begin position="41"/>
        <end position="520"/>
    </location>
</feature>
<sequence length="524" mass="59373">MIDRRKFLVSSALCLGGVVLSDATAPVPAAWASDGPDAAAFSFDDLVARMKARAGQPYEAPPKVLPDQLSDLSYDEHRAIRYVPERALWRGAGLEYEMQAFHPGWLFDTPVEIVEVSGGAARPLHFTGADFEYRAPLDAAAMQTIDLPGVAGFRLHYPINRPDYFDELLAFLGASYFRALGRGNIYGLSARGLAIDTAAGRPEEFPRFSRFYLERPEPGQKHIRLWAELDSERVAGAYAFTVMPGVNTEIEVDARIFFRDRVERLGIAPLTSMYLFGENDRTGFDDYRPEVHDSDGLMMLRRSGERLWRPLLNPRALGLSFFYEESLLGFGLMQRDRDFDSYQDTEAHYERRPSLWIEPLDDWGAGHVMLAEIPSDREIHDNIAAFWIPATQPEAGSDLRFRYRMVWGSEPEPGFDLASVLRTRTGHAGTAASNIDPSQRKFVVEFQGEQLARAGGDAPVEPKFWCQNAHLLTQQLQWLDTGVWRFIFDLQREDDAKPVEMTLALTLNGRTITETWMYQWNQMV</sequence>
<dbReference type="PIRSF" id="PIRSF006281">
    <property type="entry name" value="MdoG"/>
    <property type="match status" value="1"/>
</dbReference>
<dbReference type="EMBL" id="CP002568">
    <property type="protein sequence ID" value="ADZ71038.1"/>
    <property type="molecule type" value="Genomic_DNA"/>
</dbReference>
<evidence type="ECO:0000256" key="5">
    <source>
        <dbReference type="ARBA" id="ARBA00022729"/>
    </source>
</evidence>
<keyword evidence="10" id="KW-1185">Reference proteome</keyword>
<comment type="subcellular location">
    <subcellularLocation>
        <location evidence="1">Periplasm</location>
    </subcellularLocation>
</comment>
<evidence type="ECO:0000256" key="1">
    <source>
        <dbReference type="ARBA" id="ARBA00004418"/>
    </source>
</evidence>
<dbReference type="RefSeq" id="WP_013653352.1">
    <property type="nucleotide sequence ID" value="NC_015259.1"/>
</dbReference>
<dbReference type="Gene3D" id="2.70.98.10">
    <property type="match status" value="1"/>
</dbReference>
<dbReference type="InterPro" id="IPR014756">
    <property type="entry name" value="Ig_E-set"/>
</dbReference>
<name>F2J496_POLGS</name>
<evidence type="ECO:0000313" key="10">
    <source>
        <dbReference type="Proteomes" id="UP000008130"/>
    </source>
</evidence>
<dbReference type="Gene3D" id="2.60.40.10">
    <property type="entry name" value="Immunoglobulins"/>
    <property type="match status" value="1"/>
</dbReference>
<dbReference type="HOGENOM" id="CLU_023403_2_0_5"/>
<protein>
    <recommendedName>
        <fullName evidence="4">Glucans biosynthesis protein G</fullName>
    </recommendedName>
</protein>
<dbReference type="GO" id="GO:0030246">
    <property type="term" value="F:carbohydrate binding"/>
    <property type="evidence" value="ECO:0007669"/>
    <property type="project" value="InterPro"/>
</dbReference>
<feature type="chain" id="PRO_5003278757" description="Glucans biosynthesis protein G" evidence="7">
    <location>
        <begin position="26"/>
        <end position="524"/>
    </location>
</feature>
<organism evidence="9 10">
    <name type="scientific">Polymorphum gilvum (strain LMG 25793 / CGMCC 1.9160 / SL003B-26A1)</name>
    <dbReference type="NCBI Taxonomy" id="991905"/>
    <lineage>
        <taxon>Bacteria</taxon>
        <taxon>Pseudomonadati</taxon>
        <taxon>Pseudomonadota</taxon>
        <taxon>Alphaproteobacteria</taxon>
        <taxon>Rhodobacterales</taxon>
        <taxon>Paracoccaceae</taxon>
        <taxon>Polymorphum</taxon>
    </lineage>
</organism>
<evidence type="ECO:0000256" key="3">
    <source>
        <dbReference type="ARBA" id="ARBA00009284"/>
    </source>
</evidence>
<dbReference type="AlphaFoldDB" id="F2J496"/>
<dbReference type="KEGG" id="pgv:SL003B_2615"/>
<comment type="pathway">
    <text evidence="2">Glycan metabolism; osmoregulated periplasmic glucan (OPG) biosynthesis.</text>
</comment>
<dbReference type="SUPFAM" id="SSF74650">
    <property type="entry name" value="Galactose mutarotase-like"/>
    <property type="match status" value="1"/>
</dbReference>
<evidence type="ECO:0000256" key="6">
    <source>
        <dbReference type="ARBA" id="ARBA00022764"/>
    </source>
</evidence>
<dbReference type="eggNOG" id="COG3131">
    <property type="taxonomic scope" value="Bacteria"/>
</dbReference>
<dbReference type="Pfam" id="PF04349">
    <property type="entry name" value="MdoG"/>
    <property type="match status" value="1"/>
</dbReference>
<dbReference type="GO" id="GO:0030288">
    <property type="term" value="C:outer membrane-bounded periplasmic space"/>
    <property type="evidence" value="ECO:0007669"/>
    <property type="project" value="TreeGrafter"/>
</dbReference>
<dbReference type="InterPro" id="IPR011013">
    <property type="entry name" value="Gal_mutarotase_sf_dom"/>
</dbReference>
<evidence type="ECO:0000313" key="9">
    <source>
        <dbReference type="EMBL" id="ADZ71038.1"/>
    </source>
</evidence>
<accession>F2J496</accession>
<dbReference type="PANTHER" id="PTHR30504:SF4">
    <property type="entry name" value="GLUCANS BIOSYNTHESIS PROTEIN G"/>
    <property type="match status" value="1"/>
</dbReference>
<dbReference type="PATRIC" id="fig|991905.3.peg.2677"/>
<dbReference type="InterPro" id="IPR014718">
    <property type="entry name" value="GH-type_carb-bd"/>
</dbReference>
<dbReference type="InterPro" id="IPR007444">
    <property type="entry name" value="Glucan_biosyn_MdoG_C"/>
</dbReference>
<evidence type="ECO:0000259" key="8">
    <source>
        <dbReference type="Pfam" id="PF04349"/>
    </source>
</evidence>
<feature type="signal peptide" evidence="7">
    <location>
        <begin position="1"/>
        <end position="25"/>
    </location>
</feature>
<dbReference type="GO" id="GO:0003824">
    <property type="term" value="F:catalytic activity"/>
    <property type="evidence" value="ECO:0007669"/>
    <property type="project" value="InterPro"/>
</dbReference>